<dbReference type="InterPro" id="IPR027417">
    <property type="entry name" value="P-loop_NTPase"/>
</dbReference>
<keyword evidence="2" id="KW-0812">Transmembrane</keyword>
<feature type="transmembrane region" description="Helical" evidence="2">
    <location>
        <begin position="6"/>
        <end position="28"/>
    </location>
</feature>
<dbReference type="Gene3D" id="3.40.50.300">
    <property type="entry name" value="P-loop containing nucleotide triphosphate hydrolases"/>
    <property type="match status" value="1"/>
</dbReference>
<gene>
    <name evidence="3" type="ORF">P9H32_15245</name>
</gene>
<evidence type="ECO:0000313" key="3">
    <source>
        <dbReference type="EMBL" id="MDZ8119985.1"/>
    </source>
</evidence>
<sequence length="649" mass="73985">MTNLPFTLLLSLWLVVSFISVGILAIMWRLPKFWEFKNLQGKCSELEQRYKLLEPEVEQGARMAAQLKQDTANVELLKTQVEKLEHEKQQLEPIGQKVAELESKLVTKHDELNQTAAEEKTLREEIIRLESVKKSEEEGIETRKKAVEELSKEIESLNKRFSELRKNIPLAESELVSLKQHQEHVTGDIIRVESQLKELRNSHDEVKKDLDKMTEKYSYLKGESQALEKEIEARTKHLEALKADHKNAGGVNETDDPMGDLWSPNFVFSQTPRVSNEANEESRMRDLSKNLENRGLVFADRTLNAFHTALKVADISPLTVLSGISGTGKSLLPRAYSDAMGIHFLGLAVQPRWDSPQDMFGFYNYMEQKYKATELARAMVQFERYNKLAHGGDLKDQMMLVLLDEMNLARVEYYFSEFLSKLEIRRDVDPAKLTDRQKVEIALEMGHGSKGIDEVRLYPDRNILFVGTMNEDESTQNLSDKVLDRSCVLRFGKPKQLQTNQAKGSAFSAAGPDGMLPRDTWMKWTDLGDNTPSVYTVDVIEQLNDVLNMTGKPFAHRVGKAIGNYVLSYPDWISGREKIALADQVEQRILPKLRGLDVNEHHDAFSKLSTILADLEDPVLSAAFEEGRQSNHSRGMNSFIWRGVDRCEN</sequence>
<dbReference type="EMBL" id="JARVCO010000012">
    <property type="protein sequence ID" value="MDZ8119985.1"/>
    <property type="molecule type" value="Genomic_DNA"/>
</dbReference>
<dbReference type="Gene3D" id="1.10.287.1490">
    <property type="match status" value="1"/>
</dbReference>
<evidence type="ECO:0000313" key="4">
    <source>
        <dbReference type="Proteomes" id="UP001290861"/>
    </source>
</evidence>
<keyword evidence="4" id="KW-1185">Reference proteome</keyword>
<dbReference type="SUPFAM" id="SSF52540">
    <property type="entry name" value="P-loop containing nucleoside triphosphate hydrolases"/>
    <property type="match status" value="1"/>
</dbReference>
<organism evidence="3 4">
    <name type="scientific">Pontiella agarivorans</name>
    <dbReference type="NCBI Taxonomy" id="3038953"/>
    <lineage>
        <taxon>Bacteria</taxon>
        <taxon>Pseudomonadati</taxon>
        <taxon>Kiritimatiellota</taxon>
        <taxon>Kiritimatiellia</taxon>
        <taxon>Kiritimatiellales</taxon>
        <taxon>Pontiellaceae</taxon>
        <taxon>Pontiella</taxon>
    </lineage>
</organism>
<accession>A0ABU5N0M3</accession>
<evidence type="ECO:0000256" key="2">
    <source>
        <dbReference type="SAM" id="Phobius"/>
    </source>
</evidence>
<keyword evidence="2" id="KW-1133">Transmembrane helix</keyword>
<keyword evidence="1" id="KW-0175">Coiled coil</keyword>
<dbReference type="RefSeq" id="WP_322609765.1">
    <property type="nucleotide sequence ID" value="NZ_JARVCO010000012.1"/>
</dbReference>
<name>A0ABU5N0M3_9BACT</name>
<protein>
    <recommendedName>
        <fullName evidence="5">ATPase dynein-related AAA domain-containing protein</fullName>
    </recommendedName>
</protein>
<proteinExistence type="predicted"/>
<evidence type="ECO:0008006" key="5">
    <source>
        <dbReference type="Google" id="ProtNLM"/>
    </source>
</evidence>
<reference evidence="3 4" key="1">
    <citation type="journal article" date="2024" name="Appl. Environ. Microbiol.">
        <title>Pontiella agarivorans sp. nov., a novel marine anaerobic bacterium capable of degrading macroalgal polysaccharides and fixing nitrogen.</title>
        <authorList>
            <person name="Liu N."/>
            <person name="Kivenson V."/>
            <person name="Peng X."/>
            <person name="Cui Z."/>
            <person name="Lankiewicz T.S."/>
            <person name="Gosselin K.M."/>
            <person name="English C.J."/>
            <person name="Blair E.M."/>
            <person name="O'Malley M.A."/>
            <person name="Valentine D.L."/>
        </authorList>
    </citation>
    <scope>NUCLEOTIDE SEQUENCE [LARGE SCALE GENOMIC DNA]</scope>
    <source>
        <strain evidence="3 4">NLcol2</strain>
    </source>
</reference>
<evidence type="ECO:0000256" key="1">
    <source>
        <dbReference type="SAM" id="Coils"/>
    </source>
</evidence>
<dbReference type="Proteomes" id="UP001290861">
    <property type="component" value="Unassembled WGS sequence"/>
</dbReference>
<keyword evidence="2" id="KW-0472">Membrane</keyword>
<feature type="coiled-coil region" evidence="1">
    <location>
        <begin position="67"/>
        <end position="244"/>
    </location>
</feature>
<comment type="caution">
    <text evidence="3">The sequence shown here is derived from an EMBL/GenBank/DDBJ whole genome shotgun (WGS) entry which is preliminary data.</text>
</comment>